<gene>
    <name evidence="2" type="ORF">D9615_008112</name>
</gene>
<comment type="caution">
    <text evidence="2">The sequence shown here is derived from an EMBL/GenBank/DDBJ whole genome shotgun (WGS) entry which is preliminary data.</text>
</comment>
<dbReference type="AlphaFoldDB" id="A0A8H5LWB3"/>
<dbReference type="CDD" id="cd15457">
    <property type="entry name" value="NADAR"/>
    <property type="match status" value="1"/>
</dbReference>
<name>A0A8H5LWB3_9AGAR</name>
<dbReference type="Pfam" id="PF08719">
    <property type="entry name" value="NADAR"/>
    <property type="match status" value="1"/>
</dbReference>
<reference evidence="2 3" key="1">
    <citation type="journal article" date="2020" name="ISME J.">
        <title>Uncovering the hidden diversity of litter-decomposition mechanisms in mushroom-forming fungi.</title>
        <authorList>
            <person name="Floudas D."/>
            <person name="Bentzer J."/>
            <person name="Ahren D."/>
            <person name="Johansson T."/>
            <person name="Persson P."/>
            <person name="Tunlid A."/>
        </authorList>
    </citation>
    <scope>NUCLEOTIDE SEQUENCE [LARGE SCALE GENOMIC DNA]</scope>
    <source>
        <strain evidence="2 3">CBS 661.87</strain>
    </source>
</reference>
<dbReference type="SUPFAM" id="SSF143990">
    <property type="entry name" value="YbiA-like"/>
    <property type="match status" value="1"/>
</dbReference>
<dbReference type="Gene3D" id="1.10.357.40">
    <property type="entry name" value="YbiA-like"/>
    <property type="match status" value="1"/>
</dbReference>
<dbReference type="NCBIfam" id="TIGR02464">
    <property type="entry name" value="ribofla_fusion"/>
    <property type="match status" value="1"/>
</dbReference>
<protein>
    <recommendedName>
        <fullName evidence="1">NADAR domain-containing protein</fullName>
    </recommendedName>
</protein>
<evidence type="ECO:0000259" key="1">
    <source>
        <dbReference type="Pfam" id="PF08719"/>
    </source>
</evidence>
<evidence type="ECO:0000313" key="2">
    <source>
        <dbReference type="EMBL" id="KAF5371947.1"/>
    </source>
</evidence>
<dbReference type="Proteomes" id="UP000565441">
    <property type="component" value="Unassembled WGS sequence"/>
</dbReference>
<dbReference type="InterPro" id="IPR037238">
    <property type="entry name" value="YbiA-like_sf"/>
</dbReference>
<accession>A0A8H5LWB3</accession>
<keyword evidence="3" id="KW-1185">Reference proteome</keyword>
<dbReference type="OrthoDB" id="206452at2759"/>
<proteinExistence type="predicted"/>
<feature type="domain" description="NADAR" evidence="1">
    <location>
        <begin position="17"/>
        <end position="183"/>
    </location>
</feature>
<dbReference type="EMBL" id="JAACJP010000044">
    <property type="protein sequence ID" value="KAF5371947.1"/>
    <property type="molecule type" value="Genomic_DNA"/>
</dbReference>
<sequence>MAETSKASSKNNTDFTFFWTVGHVNGWASQWYPAPFTAAVTIDSAAGEELVNFPTTEHWMMLHKALLFSDHEIARQIVAVTSAGNHEMKRVKALGRKVQNFDDKVWNVNRKRIVLEGNLHKFRQNGELRRKLLATGDTEIVEASPMDRIWGIGFGEKNALENIDKWGMNLLGKVLEETRRILREEEAEHTQNDSMDIER</sequence>
<organism evidence="2 3">
    <name type="scientific">Tricholomella constricta</name>
    <dbReference type="NCBI Taxonomy" id="117010"/>
    <lineage>
        <taxon>Eukaryota</taxon>
        <taxon>Fungi</taxon>
        <taxon>Dikarya</taxon>
        <taxon>Basidiomycota</taxon>
        <taxon>Agaricomycotina</taxon>
        <taxon>Agaricomycetes</taxon>
        <taxon>Agaricomycetidae</taxon>
        <taxon>Agaricales</taxon>
        <taxon>Tricholomatineae</taxon>
        <taxon>Lyophyllaceae</taxon>
        <taxon>Tricholomella</taxon>
    </lineage>
</organism>
<evidence type="ECO:0000313" key="3">
    <source>
        <dbReference type="Proteomes" id="UP000565441"/>
    </source>
</evidence>
<dbReference type="InterPro" id="IPR012816">
    <property type="entry name" value="NADAR"/>
</dbReference>